<dbReference type="AlphaFoldDB" id="A0AAD3CUX4"/>
<dbReference type="Gene3D" id="3.80.10.10">
    <property type="entry name" value="Ribonuclease Inhibitor"/>
    <property type="match status" value="1"/>
</dbReference>
<name>A0AAD3CUX4_9STRA</name>
<dbReference type="PANTHER" id="PTHR45661">
    <property type="entry name" value="SURFACE ANTIGEN"/>
    <property type="match status" value="1"/>
</dbReference>
<dbReference type="Pfam" id="PF13306">
    <property type="entry name" value="LRR_5"/>
    <property type="match status" value="1"/>
</dbReference>
<proteinExistence type="predicted"/>
<accession>A0AAD3CUX4</accession>
<evidence type="ECO:0000313" key="1">
    <source>
        <dbReference type="EMBL" id="GFH52692.1"/>
    </source>
</evidence>
<dbReference type="InterPro" id="IPR026906">
    <property type="entry name" value="LRR_5"/>
</dbReference>
<reference evidence="1 2" key="1">
    <citation type="journal article" date="2021" name="Sci. Rep.">
        <title>The genome of the diatom Chaetoceros tenuissimus carries an ancient integrated fragment of an extant virus.</title>
        <authorList>
            <person name="Hongo Y."/>
            <person name="Kimura K."/>
            <person name="Takaki Y."/>
            <person name="Yoshida Y."/>
            <person name="Baba S."/>
            <person name="Kobayashi G."/>
            <person name="Nagasaki K."/>
            <person name="Hano T."/>
            <person name="Tomaru Y."/>
        </authorList>
    </citation>
    <scope>NUCLEOTIDE SEQUENCE [LARGE SCALE GENOMIC DNA]</scope>
    <source>
        <strain evidence="1 2">NIES-3715</strain>
    </source>
</reference>
<dbReference type="PANTHER" id="PTHR45661:SF3">
    <property type="entry name" value="IG-LIKE DOMAIN-CONTAINING PROTEIN"/>
    <property type="match status" value="1"/>
</dbReference>
<comment type="caution">
    <text evidence="1">The sequence shown here is derived from an EMBL/GenBank/DDBJ whole genome shotgun (WGS) entry which is preliminary data.</text>
</comment>
<dbReference type="InterPro" id="IPR053139">
    <property type="entry name" value="Surface_bspA-like"/>
</dbReference>
<dbReference type="EMBL" id="BLLK01000045">
    <property type="protein sequence ID" value="GFH52692.1"/>
    <property type="molecule type" value="Genomic_DNA"/>
</dbReference>
<organism evidence="1 2">
    <name type="scientific">Chaetoceros tenuissimus</name>
    <dbReference type="NCBI Taxonomy" id="426638"/>
    <lineage>
        <taxon>Eukaryota</taxon>
        <taxon>Sar</taxon>
        <taxon>Stramenopiles</taxon>
        <taxon>Ochrophyta</taxon>
        <taxon>Bacillariophyta</taxon>
        <taxon>Coscinodiscophyceae</taxon>
        <taxon>Chaetocerotophycidae</taxon>
        <taxon>Chaetocerotales</taxon>
        <taxon>Chaetocerotaceae</taxon>
        <taxon>Chaetoceros</taxon>
    </lineage>
</organism>
<gene>
    <name evidence="1" type="ORF">CTEN210_09168</name>
</gene>
<evidence type="ECO:0000313" key="2">
    <source>
        <dbReference type="Proteomes" id="UP001054902"/>
    </source>
</evidence>
<keyword evidence="2" id="KW-1185">Reference proteome</keyword>
<evidence type="ECO:0008006" key="3">
    <source>
        <dbReference type="Google" id="ProtNLM"/>
    </source>
</evidence>
<dbReference type="SUPFAM" id="SSF52058">
    <property type="entry name" value="L domain-like"/>
    <property type="match status" value="1"/>
</dbReference>
<dbReference type="InterPro" id="IPR032675">
    <property type="entry name" value="LRR_dom_sf"/>
</dbReference>
<dbReference type="Proteomes" id="UP001054902">
    <property type="component" value="Unassembled WGS sequence"/>
</dbReference>
<sequence length="276" mass="31571">MRVATVDGLVTLFYDGSKELYNEKLYYKYIAVLDENGDLSGPNEDDVELLNLSEECKNYFRERLSWQQIIIVDGVTEIPAWTFYECYNIKRVIFANTVMRIEESAFLKCKSLVLIKLSVNLEYIGERAFGYCNLLSVFIPPSCGDIDREAFEDNKNLAILNVTQDAVLQGGRKVISSTELSKRCFVPFSDFSGAFNAWLKNINNGDQFALHRVCSSFKPTLDMIMNTMKEKGGPKAFKVENRIGITPSRYLNENPYVDVTEKEIIKKYIMQMVGEL</sequence>
<protein>
    <recommendedName>
        <fullName evidence="3">Leucine-rich repeat domain-containing protein</fullName>
    </recommendedName>
</protein>